<evidence type="ECO:0000256" key="5">
    <source>
        <dbReference type="ARBA" id="ARBA00022519"/>
    </source>
</evidence>
<evidence type="ECO:0000256" key="9">
    <source>
        <dbReference type="ARBA" id="ARBA00025772"/>
    </source>
</evidence>
<evidence type="ECO:0000256" key="2">
    <source>
        <dbReference type="ARBA" id="ARBA00021549"/>
    </source>
</evidence>
<keyword evidence="13" id="KW-1185">Reference proteome</keyword>
<keyword evidence="7" id="KW-1133">Transmembrane helix</keyword>
<reference evidence="12 13" key="1">
    <citation type="journal article" date="2006" name="Nat. Biotechnol.">
        <title>Complete genome of the mutualistic, N2-fixing grass endophyte Azoarcus sp. strain BH72.</title>
        <authorList>
            <person name="Krause A."/>
            <person name="Ramakumar A."/>
            <person name="Bartels D."/>
            <person name="Battistoni F."/>
            <person name="Bekel T."/>
            <person name="Boch J."/>
            <person name="Boehm M."/>
            <person name="Friedrich F."/>
            <person name="Hurek T."/>
            <person name="Krause L."/>
            <person name="Linke B."/>
            <person name="McHardy A.C."/>
            <person name="Sarkar A."/>
            <person name="Schneiker S."/>
            <person name="Syed A.A."/>
            <person name="Thauer R."/>
            <person name="Vorhoelter F.-J."/>
            <person name="Weidner S."/>
            <person name="Puehler A."/>
            <person name="Reinhold-Hurek B."/>
            <person name="Kaiser O."/>
            <person name="Goesmann A."/>
        </authorList>
    </citation>
    <scope>NUCLEOTIDE SEQUENCE [LARGE SCALE GENOMIC DNA]</scope>
    <source>
        <strain evidence="12 13">BH72</strain>
    </source>
</reference>
<name>A1K7J1_AZOSB</name>
<dbReference type="InterPro" id="IPR045584">
    <property type="entry name" value="Pilin-like"/>
</dbReference>
<keyword evidence="8" id="KW-0472">Membrane</keyword>
<keyword evidence="6" id="KW-0812">Transmembrane</keyword>
<evidence type="ECO:0000256" key="4">
    <source>
        <dbReference type="ARBA" id="ARBA00022481"/>
    </source>
</evidence>
<evidence type="ECO:0000313" key="13">
    <source>
        <dbReference type="Proteomes" id="UP000002588"/>
    </source>
</evidence>
<evidence type="ECO:0000256" key="7">
    <source>
        <dbReference type="ARBA" id="ARBA00022989"/>
    </source>
</evidence>
<keyword evidence="3" id="KW-1003">Cell membrane</keyword>
<feature type="domain" description="General secretion pathway GspH" evidence="11">
    <location>
        <begin position="30"/>
        <end position="125"/>
    </location>
</feature>
<evidence type="ECO:0000256" key="8">
    <source>
        <dbReference type="ARBA" id="ARBA00023136"/>
    </source>
</evidence>
<dbReference type="eggNOG" id="COG4970">
    <property type="taxonomic scope" value="Bacteria"/>
</dbReference>
<gene>
    <name evidence="12" type="ordered locus">azo2179</name>
</gene>
<evidence type="ECO:0000256" key="1">
    <source>
        <dbReference type="ARBA" id="ARBA00004377"/>
    </source>
</evidence>
<dbReference type="GO" id="GO:0005886">
    <property type="term" value="C:plasma membrane"/>
    <property type="evidence" value="ECO:0007669"/>
    <property type="project" value="UniProtKB-SubCell"/>
</dbReference>
<dbReference type="Proteomes" id="UP000002588">
    <property type="component" value="Chromosome"/>
</dbReference>
<evidence type="ECO:0000256" key="10">
    <source>
        <dbReference type="ARBA" id="ARBA00030775"/>
    </source>
</evidence>
<dbReference type="Gene3D" id="3.55.40.10">
    <property type="entry name" value="minor pseudopilin epsh domain"/>
    <property type="match status" value="1"/>
</dbReference>
<accession>A1K7J1</accession>
<dbReference type="HOGENOM" id="CLU_084761_5_3_4"/>
<evidence type="ECO:0000259" key="11">
    <source>
        <dbReference type="Pfam" id="PF12019"/>
    </source>
</evidence>
<keyword evidence="5" id="KW-0997">Cell inner membrane</keyword>
<keyword evidence="4" id="KW-0488">Methylation</keyword>
<protein>
    <recommendedName>
        <fullName evidence="2">Type II secretion system protein H</fullName>
    </recommendedName>
    <alternativeName>
        <fullName evidence="10">General secretion pathway protein H</fullName>
    </alternativeName>
</protein>
<proteinExistence type="inferred from homology"/>
<evidence type="ECO:0000256" key="3">
    <source>
        <dbReference type="ARBA" id="ARBA00022475"/>
    </source>
</evidence>
<dbReference type="SUPFAM" id="SSF54523">
    <property type="entry name" value="Pili subunits"/>
    <property type="match status" value="1"/>
</dbReference>
<dbReference type="KEGG" id="azo:azo2179"/>
<dbReference type="STRING" id="62928.azo2179"/>
<comment type="similarity">
    <text evidence="9">Belongs to the GSP H family.</text>
</comment>
<dbReference type="InterPro" id="IPR022346">
    <property type="entry name" value="T2SS_GspH"/>
</dbReference>
<dbReference type="GO" id="GO:0015627">
    <property type="term" value="C:type II protein secretion system complex"/>
    <property type="evidence" value="ECO:0007669"/>
    <property type="project" value="InterPro"/>
</dbReference>
<comment type="subcellular location">
    <subcellularLocation>
        <location evidence="1">Cell inner membrane</location>
        <topology evidence="1">Single-pass membrane protein</topology>
    </subcellularLocation>
</comment>
<sequence>MVVVAVIAILLGFAAPAVKSMIAGQRVKNAASELYESIILARSEAIKRAVSVELDTTGFANGWAVMADGVATPLREQAAMTDVSFDPADADVSFNRLGRLAGPFEVEISRSDTASKRCIQVESSGKPKVINGACP</sequence>
<dbReference type="GO" id="GO:0015628">
    <property type="term" value="P:protein secretion by the type II secretion system"/>
    <property type="evidence" value="ECO:0007669"/>
    <property type="project" value="InterPro"/>
</dbReference>
<dbReference type="AlphaFoldDB" id="A1K7J1"/>
<dbReference type="Pfam" id="PF12019">
    <property type="entry name" value="GspH"/>
    <property type="match status" value="1"/>
</dbReference>
<evidence type="ECO:0000256" key="6">
    <source>
        <dbReference type="ARBA" id="ARBA00022692"/>
    </source>
</evidence>
<organism evidence="12 13">
    <name type="scientific">Azoarcus sp. (strain BH72)</name>
    <dbReference type="NCBI Taxonomy" id="418699"/>
    <lineage>
        <taxon>Bacteria</taxon>
        <taxon>Pseudomonadati</taxon>
        <taxon>Pseudomonadota</taxon>
        <taxon>Betaproteobacteria</taxon>
        <taxon>Rhodocyclales</taxon>
        <taxon>Zoogloeaceae</taxon>
        <taxon>Azoarcus</taxon>
    </lineage>
</organism>
<evidence type="ECO:0000313" key="12">
    <source>
        <dbReference type="EMBL" id="CAL94796.1"/>
    </source>
</evidence>
<dbReference type="EMBL" id="AM406670">
    <property type="protein sequence ID" value="CAL94796.1"/>
    <property type="molecule type" value="Genomic_DNA"/>
</dbReference>